<dbReference type="RefSeq" id="WP_165258520.1">
    <property type="nucleotide sequence ID" value="NZ_JAAKZY010000034.1"/>
</dbReference>
<keyword evidence="2" id="KW-1185">Reference proteome</keyword>
<organism evidence="1 2">
    <name type="scientific">Streptomyces scabichelini</name>
    <dbReference type="NCBI Taxonomy" id="2711217"/>
    <lineage>
        <taxon>Bacteria</taxon>
        <taxon>Bacillati</taxon>
        <taxon>Actinomycetota</taxon>
        <taxon>Actinomycetes</taxon>
        <taxon>Kitasatosporales</taxon>
        <taxon>Streptomycetaceae</taxon>
        <taxon>Streptomyces</taxon>
    </lineage>
</organism>
<reference evidence="1 2" key="1">
    <citation type="submission" date="2020-02" db="EMBL/GenBank/DDBJ databases">
        <title>Whole-genome analyses of novel actinobacteria.</title>
        <authorList>
            <person name="Sahin N."/>
            <person name="Gencbay T."/>
        </authorList>
    </citation>
    <scope>NUCLEOTIDE SEQUENCE [LARGE SCALE GENOMIC DNA]</scope>
    <source>
        <strain evidence="1 2">HC44</strain>
    </source>
</reference>
<name>A0A6G4V426_9ACTN</name>
<evidence type="ECO:0000313" key="2">
    <source>
        <dbReference type="Proteomes" id="UP000472335"/>
    </source>
</evidence>
<proteinExistence type="predicted"/>
<sequence>MSPRAAGCRAPTASRLAFSYLTGVLDDVQKVHEAQPEDVVTLSEVCSTPHWAALWNLDNAHRP</sequence>
<evidence type="ECO:0000313" key="1">
    <source>
        <dbReference type="EMBL" id="NGO08594.1"/>
    </source>
</evidence>
<accession>A0A6G4V426</accession>
<protein>
    <submittedName>
        <fullName evidence="1">Uncharacterized protein</fullName>
    </submittedName>
</protein>
<dbReference type="AlphaFoldDB" id="A0A6G4V426"/>
<gene>
    <name evidence="1" type="ORF">G5C60_13425</name>
</gene>
<dbReference type="EMBL" id="JAAKZY010000034">
    <property type="protein sequence ID" value="NGO08594.1"/>
    <property type="molecule type" value="Genomic_DNA"/>
</dbReference>
<comment type="caution">
    <text evidence="1">The sequence shown here is derived from an EMBL/GenBank/DDBJ whole genome shotgun (WGS) entry which is preliminary data.</text>
</comment>
<dbReference type="Proteomes" id="UP000472335">
    <property type="component" value="Unassembled WGS sequence"/>
</dbReference>